<accession>A0ABW5D4H7</accession>
<proteinExistence type="predicted"/>
<keyword evidence="2" id="KW-1185">Reference proteome</keyword>
<evidence type="ECO:0000313" key="2">
    <source>
        <dbReference type="Proteomes" id="UP001597375"/>
    </source>
</evidence>
<dbReference type="Proteomes" id="UP001597375">
    <property type="component" value="Unassembled WGS sequence"/>
</dbReference>
<sequence>MMNNTKLQPKLLGFAGHRQVADKEKLAIVIRHEVEMMKQALGEKMIGISSAAAGADLVFLRACVELRIPTIVILPFSEERFSEDFEDQAEWQLAQQLMSVSLVKYIIPGRYESPQAYHVVSTQLLEWADAFLFAWNGQPQKGIGGTGETVADARDTGTPSRIIDTGSLVARWQVPVDESRAAKHGFETRRELLEFLDRRYSGAVH</sequence>
<gene>
    <name evidence="1" type="ORF">ACFSSA_02900</name>
</gene>
<reference evidence="2" key="1">
    <citation type="journal article" date="2019" name="Int. J. Syst. Evol. Microbiol.">
        <title>The Global Catalogue of Microorganisms (GCM) 10K type strain sequencing project: providing services to taxonomists for standard genome sequencing and annotation.</title>
        <authorList>
            <consortium name="The Broad Institute Genomics Platform"/>
            <consortium name="The Broad Institute Genome Sequencing Center for Infectious Disease"/>
            <person name="Wu L."/>
            <person name="Ma J."/>
        </authorList>
    </citation>
    <scope>NUCLEOTIDE SEQUENCE [LARGE SCALE GENOMIC DNA]</scope>
    <source>
        <strain evidence="2">CGMCC 4.7106</strain>
    </source>
</reference>
<organism evidence="1 2">
    <name type="scientific">Luteolibacter algae</name>
    <dbReference type="NCBI Taxonomy" id="454151"/>
    <lineage>
        <taxon>Bacteria</taxon>
        <taxon>Pseudomonadati</taxon>
        <taxon>Verrucomicrobiota</taxon>
        <taxon>Verrucomicrobiia</taxon>
        <taxon>Verrucomicrobiales</taxon>
        <taxon>Verrucomicrobiaceae</taxon>
        <taxon>Luteolibacter</taxon>
    </lineage>
</organism>
<dbReference type="EMBL" id="JBHUIT010000002">
    <property type="protein sequence ID" value="MFD2255611.1"/>
    <property type="molecule type" value="Genomic_DNA"/>
</dbReference>
<dbReference type="SUPFAM" id="SSF102405">
    <property type="entry name" value="MCP/YpsA-like"/>
    <property type="match status" value="1"/>
</dbReference>
<comment type="caution">
    <text evidence="1">The sequence shown here is derived from an EMBL/GenBank/DDBJ whole genome shotgun (WGS) entry which is preliminary data.</text>
</comment>
<dbReference type="Gene3D" id="3.40.50.450">
    <property type="match status" value="1"/>
</dbReference>
<dbReference type="RefSeq" id="WP_386818268.1">
    <property type="nucleotide sequence ID" value="NZ_JBHUIT010000002.1"/>
</dbReference>
<protein>
    <submittedName>
        <fullName evidence="1">Uncharacterized protein</fullName>
    </submittedName>
</protein>
<name>A0ABW5D4H7_9BACT</name>
<evidence type="ECO:0000313" key="1">
    <source>
        <dbReference type="EMBL" id="MFD2255611.1"/>
    </source>
</evidence>